<feature type="domain" description="C2H2-type" evidence="10">
    <location>
        <begin position="44"/>
        <end position="72"/>
    </location>
</feature>
<comment type="subcellular location">
    <subcellularLocation>
        <location evidence="1">Nucleus</location>
    </subcellularLocation>
</comment>
<dbReference type="InterPro" id="IPR050589">
    <property type="entry name" value="Ikaros_C2H2-ZF"/>
</dbReference>
<dbReference type="AlphaFoldDB" id="A0A8S1ETP6"/>
<keyword evidence="12" id="KW-1185">Reference proteome</keyword>
<dbReference type="GO" id="GO:0000978">
    <property type="term" value="F:RNA polymerase II cis-regulatory region sequence-specific DNA binding"/>
    <property type="evidence" value="ECO:0007669"/>
    <property type="project" value="TreeGrafter"/>
</dbReference>
<dbReference type="SUPFAM" id="SSF57667">
    <property type="entry name" value="beta-beta-alpha zinc fingers"/>
    <property type="match status" value="2"/>
</dbReference>
<evidence type="ECO:0000256" key="7">
    <source>
        <dbReference type="ARBA" id="ARBA00023242"/>
    </source>
</evidence>
<keyword evidence="4 8" id="KW-0863">Zinc-finger</keyword>
<dbReference type="EMBL" id="CADEPM010000003">
    <property type="protein sequence ID" value="CAB3402982.1"/>
    <property type="molecule type" value="Genomic_DNA"/>
</dbReference>
<evidence type="ECO:0000256" key="6">
    <source>
        <dbReference type="ARBA" id="ARBA00023125"/>
    </source>
</evidence>
<proteinExistence type="predicted"/>
<feature type="domain" description="C2H2-type" evidence="10">
    <location>
        <begin position="71"/>
        <end position="99"/>
    </location>
</feature>
<evidence type="ECO:0000256" key="8">
    <source>
        <dbReference type="PROSITE-ProRule" id="PRU00042"/>
    </source>
</evidence>
<name>A0A8S1ETP6_9PELO</name>
<feature type="compositionally biased region" description="Basic and acidic residues" evidence="9">
    <location>
        <begin position="1"/>
        <end position="14"/>
    </location>
</feature>
<dbReference type="PANTHER" id="PTHR24404:SF114">
    <property type="entry name" value="KLUMPFUSS, ISOFORM B-RELATED"/>
    <property type="match status" value="1"/>
</dbReference>
<dbReference type="GO" id="GO:0005634">
    <property type="term" value="C:nucleus"/>
    <property type="evidence" value="ECO:0007669"/>
    <property type="project" value="UniProtKB-SubCell"/>
</dbReference>
<evidence type="ECO:0000256" key="9">
    <source>
        <dbReference type="SAM" id="MobiDB-lite"/>
    </source>
</evidence>
<evidence type="ECO:0000313" key="11">
    <source>
        <dbReference type="EMBL" id="CAB3402982.1"/>
    </source>
</evidence>
<dbReference type="InterPro" id="IPR013087">
    <property type="entry name" value="Znf_C2H2_type"/>
</dbReference>
<evidence type="ECO:0000259" key="10">
    <source>
        <dbReference type="PROSITE" id="PS50157"/>
    </source>
</evidence>
<dbReference type="Gene3D" id="3.30.160.60">
    <property type="entry name" value="Classic Zinc Finger"/>
    <property type="match status" value="1"/>
</dbReference>
<evidence type="ECO:0000313" key="12">
    <source>
        <dbReference type="Proteomes" id="UP000494206"/>
    </source>
</evidence>
<protein>
    <recommendedName>
        <fullName evidence="10">C2H2-type domain-containing protein</fullName>
    </recommendedName>
</protein>
<feature type="region of interest" description="Disordered" evidence="9">
    <location>
        <begin position="1"/>
        <end position="38"/>
    </location>
</feature>
<dbReference type="Proteomes" id="UP000494206">
    <property type="component" value="Unassembled WGS sequence"/>
</dbReference>
<accession>A0A8S1ETP6</accession>
<keyword evidence="5" id="KW-0862">Zinc</keyword>
<evidence type="ECO:0000256" key="4">
    <source>
        <dbReference type="ARBA" id="ARBA00022771"/>
    </source>
</evidence>
<dbReference type="InterPro" id="IPR036236">
    <property type="entry name" value="Znf_C2H2_sf"/>
</dbReference>
<dbReference type="GO" id="GO:0006357">
    <property type="term" value="P:regulation of transcription by RNA polymerase II"/>
    <property type="evidence" value="ECO:0007669"/>
    <property type="project" value="TreeGrafter"/>
</dbReference>
<keyword evidence="7" id="KW-0539">Nucleus</keyword>
<evidence type="ECO:0000256" key="1">
    <source>
        <dbReference type="ARBA" id="ARBA00004123"/>
    </source>
</evidence>
<dbReference type="PANTHER" id="PTHR24404">
    <property type="entry name" value="ZINC FINGER PROTEIN"/>
    <property type="match status" value="1"/>
</dbReference>
<keyword evidence="2" id="KW-0479">Metal-binding</keyword>
<dbReference type="GO" id="GO:0003700">
    <property type="term" value="F:DNA-binding transcription factor activity"/>
    <property type="evidence" value="ECO:0007669"/>
    <property type="project" value="TreeGrafter"/>
</dbReference>
<dbReference type="OrthoDB" id="9909311at2759"/>
<organism evidence="11 12">
    <name type="scientific">Caenorhabditis bovis</name>
    <dbReference type="NCBI Taxonomy" id="2654633"/>
    <lineage>
        <taxon>Eukaryota</taxon>
        <taxon>Metazoa</taxon>
        <taxon>Ecdysozoa</taxon>
        <taxon>Nematoda</taxon>
        <taxon>Chromadorea</taxon>
        <taxon>Rhabditida</taxon>
        <taxon>Rhabditina</taxon>
        <taxon>Rhabditomorpha</taxon>
        <taxon>Rhabditoidea</taxon>
        <taxon>Rhabditidae</taxon>
        <taxon>Peloderinae</taxon>
        <taxon>Caenorhabditis</taxon>
    </lineage>
</organism>
<gene>
    <name evidence="11" type="ORF">CBOVIS_LOCUS5513</name>
</gene>
<dbReference type="PROSITE" id="PS00028">
    <property type="entry name" value="ZINC_FINGER_C2H2_1"/>
    <property type="match status" value="2"/>
</dbReference>
<sequence>MQSSKESVKVEKCADSTTEDDDMSTEESSSKSGELKRPDLKGSFRCSICSKVFCHSSSLSRHRMQSHFKTYKCTICRKDISNSETLRSHMFNSHHVSRMYMCRCCNWAFPEKALLHIHLQSASDATRGSVINRTYHPCVSDPYSVVFNSQPVATSPMMVGSFQEAPATPPWLASLPKPIPTTIPLFACDTKCGSENERTSSESPECSTSSIKSEQSAFHQLKADSPIISPVQTVSPSSNSEISAISPKNECYDCQIYKTKLSISENKCKYLESRSNILQNEAIDSQTHVTSLEHTIHRQRLECQLLREHNELFQRKLLECQSLAVRFLQAGKIENPSDITAVLNHIVNATIITS</sequence>
<keyword evidence="6" id="KW-0238">DNA-binding</keyword>
<dbReference type="PROSITE" id="PS50157">
    <property type="entry name" value="ZINC_FINGER_C2H2_2"/>
    <property type="match status" value="2"/>
</dbReference>
<evidence type="ECO:0000256" key="2">
    <source>
        <dbReference type="ARBA" id="ARBA00022723"/>
    </source>
</evidence>
<comment type="caution">
    <text evidence="11">The sequence shown here is derived from an EMBL/GenBank/DDBJ whole genome shotgun (WGS) entry which is preliminary data.</text>
</comment>
<evidence type="ECO:0000256" key="5">
    <source>
        <dbReference type="ARBA" id="ARBA00022833"/>
    </source>
</evidence>
<dbReference type="GO" id="GO:0008270">
    <property type="term" value="F:zinc ion binding"/>
    <property type="evidence" value="ECO:0007669"/>
    <property type="project" value="UniProtKB-KW"/>
</dbReference>
<evidence type="ECO:0000256" key="3">
    <source>
        <dbReference type="ARBA" id="ARBA00022737"/>
    </source>
</evidence>
<reference evidence="11 12" key="1">
    <citation type="submission" date="2020-04" db="EMBL/GenBank/DDBJ databases">
        <authorList>
            <person name="Laetsch R D."/>
            <person name="Stevens L."/>
            <person name="Kumar S."/>
            <person name="Blaxter L. M."/>
        </authorList>
    </citation>
    <scope>NUCLEOTIDE SEQUENCE [LARGE SCALE GENOMIC DNA]</scope>
</reference>
<dbReference type="SMART" id="SM00355">
    <property type="entry name" value="ZnF_C2H2"/>
    <property type="match status" value="3"/>
</dbReference>
<keyword evidence="3" id="KW-0677">Repeat</keyword>